<dbReference type="InterPro" id="IPR036872">
    <property type="entry name" value="CH_dom_sf"/>
</dbReference>
<dbReference type="Gene3D" id="1.10.418.10">
    <property type="entry name" value="Calponin-like domain"/>
    <property type="match status" value="1"/>
</dbReference>
<comment type="similarity">
    <text evidence="1">Belongs to the Nav/unc-53 family.</text>
</comment>
<dbReference type="PANTHER" id="PTHR12784">
    <property type="entry name" value="STEERIN"/>
    <property type="match status" value="1"/>
</dbReference>
<feature type="region of interest" description="Disordered" evidence="4">
    <location>
        <begin position="1773"/>
        <end position="1793"/>
    </location>
</feature>
<dbReference type="GO" id="GO:0022008">
    <property type="term" value="P:neurogenesis"/>
    <property type="evidence" value="ECO:0007669"/>
    <property type="project" value="InterPro"/>
</dbReference>
<keyword evidence="2 3" id="KW-0175">Coiled coil</keyword>
<feature type="compositionally biased region" description="Basic and acidic residues" evidence="4">
    <location>
        <begin position="360"/>
        <end position="376"/>
    </location>
</feature>
<evidence type="ECO:0000256" key="4">
    <source>
        <dbReference type="SAM" id="MobiDB-lite"/>
    </source>
</evidence>
<feature type="compositionally biased region" description="Basic and acidic residues" evidence="4">
    <location>
        <begin position="903"/>
        <end position="916"/>
    </location>
</feature>
<feature type="region of interest" description="Disordered" evidence="4">
    <location>
        <begin position="621"/>
        <end position="649"/>
    </location>
</feature>
<dbReference type="SUPFAM" id="SSF47576">
    <property type="entry name" value="Calponin-homology domain, CH-domain"/>
    <property type="match status" value="1"/>
</dbReference>
<feature type="compositionally biased region" description="Basic and acidic residues" evidence="4">
    <location>
        <begin position="696"/>
        <end position="741"/>
    </location>
</feature>
<feature type="compositionally biased region" description="Basic and acidic residues" evidence="4">
    <location>
        <begin position="151"/>
        <end position="163"/>
    </location>
</feature>
<dbReference type="Gene3D" id="3.40.50.300">
    <property type="entry name" value="P-loop containing nucleotide triphosphate hydrolases"/>
    <property type="match status" value="1"/>
</dbReference>
<dbReference type="Pfam" id="PF23092">
    <property type="entry name" value="Ubiquitin_6"/>
    <property type="match status" value="1"/>
</dbReference>
<dbReference type="InterPro" id="IPR057568">
    <property type="entry name" value="CortBP2_NAV1-like_AAA_lid"/>
</dbReference>
<feature type="compositionally biased region" description="Polar residues" evidence="4">
    <location>
        <begin position="665"/>
        <end position="679"/>
    </location>
</feature>
<feature type="coiled-coil region" evidence="3">
    <location>
        <begin position="1276"/>
        <end position="1303"/>
    </location>
</feature>
<feature type="compositionally biased region" description="Polar residues" evidence="4">
    <location>
        <begin position="783"/>
        <end position="800"/>
    </location>
</feature>
<dbReference type="PANTHER" id="PTHR12784:SF28">
    <property type="entry name" value="PROTEIN SICKIE"/>
    <property type="match status" value="1"/>
</dbReference>
<evidence type="ECO:0000256" key="1">
    <source>
        <dbReference type="ARBA" id="ARBA00006255"/>
    </source>
</evidence>
<feature type="compositionally biased region" description="Polar residues" evidence="4">
    <location>
        <begin position="1094"/>
        <end position="1108"/>
    </location>
</feature>
<dbReference type="CDD" id="cd21212">
    <property type="entry name" value="CH_NAV2-like"/>
    <property type="match status" value="1"/>
</dbReference>
<feature type="region of interest" description="Disordered" evidence="4">
    <location>
        <begin position="268"/>
        <end position="397"/>
    </location>
</feature>
<evidence type="ECO:0000313" key="7">
    <source>
        <dbReference type="EMBL" id="CAH1713854.1"/>
    </source>
</evidence>
<dbReference type="Pfam" id="PF00004">
    <property type="entry name" value="AAA"/>
    <property type="match status" value="1"/>
</dbReference>
<feature type="region of interest" description="Disordered" evidence="4">
    <location>
        <begin position="1091"/>
        <end position="1111"/>
    </location>
</feature>
<gene>
    <name evidence="7" type="ORF">APHIGO_LOCUS2550</name>
</gene>
<feature type="region of interest" description="Disordered" evidence="4">
    <location>
        <begin position="1203"/>
        <end position="1226"/>
    </location>
</feature>
<feature type="compositionally biased region" description="Low complexity" evidence="4">
    <location>
        <begin position="206"/>
        <end position="215"/>
    </location>
</feature>
<dbReference type="Proteomes" id="UP001154329">
    <property type="component" value="Chromosome 1"/>
</dbReference>
<feature type="compositionally biased region" description="Low complexity" evidence="4">
    <location>
        <begin position="377"/>
        <end position="389"/>
    </location>
</feature>
<sequence>MPLEVDFRLLKLHTCIIININITLFYFINCYGITIQFKYVYTDWANHYLDKAKSKKNIKDLQQDLADGVLLSDLVETICNHRLPDVNRKPRTHLQMLGNIKSCLDLLETLGVALDGITAHDVKEGNLKAILGLFFALSKYKQKQKQQQKSESPKSRIPTDMKQSRLPGPTLHSGSITSIPTPFAQRFHQLQNTPAVNSPYSGIKCTSNSSSRSTSPHTFIPSPKNIIRTPVASPKNINQKNGMPVKTNIASPYSSAQKNSALLEKLKASNQKEKSNKQVISSTKRTSSSSGFSSARSERSDSSNSLSNEPKPVPNLEKKENSIEVPKPVLRKKIVRPPVPAESRLSKISIKSSTPPKCENQQRKSFEILNPDKEDSISSSTMELSQSQSRLSGTGIPKPVATVKGMAKPTHCVAPMQQINSELKKVDDPLEKNNVKPLDTCNEPKKSENTSSLILNELKHEKQSSFTEEEDPALNVKPMEPLLRGYKRSIIVPQHRTIPSDLGLTQNNCMNGNFQEKRISADSDYGQQSSGYVSDGDVLQYDIQSRQIPATDPGYMSEGPVYNDSKSLRYQSSTINSKQNVPSNNKIHLKNGAVSIDELDANINDQNNQLATKQQVKLNRFNVGPDGGSSSLGPDVSPPTSPPEPTPVAPVYKVVTRNHVKKSDSGQQTELNNSSLRQSSQWKKYIEAGKNAEQIRSNDFERVRDKQSPRRTDKKRSTDGSREDLHNMDYMERKSRSDKTKARGSVPQSFGYVKRSTSSSNSKGDPRTAQVSAVPRTKVKVSGGTQTDMKTYSVSGPSATQLSQSVRERLMANQSEQEAKIGSPYGTWMRHSPVPPHYTASLPSRTGAIGGMIEAESIESLPAQLHHRASLTHSRLMTSASPNTSPSPSQANRISRSNSISYLRDRTFPRSTKSEKLYPSMLQRSDDPDSYYSIPYASSNRSDHRTYPHASQPTSPTPISRYNYQSPQPNHRSIISSPYAASIMSKINTKDDDAHGSALSLISTGSSSLYSGMGADEKHAQEVRRLRRDLSEAQDKVHTLTSQLSTNAHVVSAFEQSLSNMTQRLQQLTATAEKKDHELHELRQTVEMLRKQSAAESGNHPNGGISNNHQRRHTINSVADSSTGNNISRQLSTDSVSSLNSLSSACSASSSAQQSEADKKKKRGWLRSSFSKAFSRSKKNRSNSLSDAEEAHIARNHQSAFLSDMSAPSSPMLNTPHSNGLGFKNSHSSTTSLYDCDRAEHDSSPEMVEQLRKQLREKDLVLTDIRLEALSSAHQLESLKDTVIKMRDEMLNLKQDNERLQKIVTNQSLQSSCSSLQSPPISNHTQSDEGTEALLSSVDSDAMLVQLNVFLGSHGSYNKYKENKTKTCIISSLPISPKSKWDMVDHLVVKGFKDYVERIDPMTKLGLCVDSIWSYHVDDIIRYISNTKEYKPPDKSPYECMTNGSNISICLKGAMHSGSLDALAFDTLIPKSILQRYVSLLSEHHRIILCGPSGTGKSYLSNKLAEFLVMKMGKECNSSTIVTFSVDETNNKNLQQYLSEISDQADSDSSQIPCVVILDNLHKALSLPDVFNGFQSPKCPYIIGTINQSTCSTTSLQLHHNFRWVLCANHMEPMKGFLGRHLRRKLVEHECRLGQRNAQLKRIVEWIPEVRNHLNQLLEIHSSSEVTLGPILFVSCPMDLETSQMWFSDLWNYSLVPYVMDMIREGIRLYGKRAAWKDPASFVIQSYPWSNSVHKTIETFIRIRPEDVGYDIEQDNDPLLNMLMTLREAANYSSPQNDTDISLPNNNGTLATL</sequence>
<feature type="region of interest" description="Disordered" evidence="4">
    <location>
        <begin position="660"/>
        <end position="679"/>
    </location>
</feature>
<feature type="region of interest" description="Disordered" evidence="4">
    <location>
        <begin position="1169"/>
        <end position="1190"/>
    </location>
</feature>
<dbReference type="InterPro" id="IPR057126">
    <property type="entry name" value="NAV1-like_ubiquitin-like"/>
</dbReference>
<dbReference type="InterPro" id="IPR039041">
    <property type="entry name" value="Nav/unc-53"/>
</dbReference>
<dbReference type="InterPro" id="IPR027417">
    <property type="entry name" value="P-loop_NTPase"/>
</dbReference>
<feature type="domain" description="Calponin-homology (CH)" evidence="6">
    <location>
        <begin position="35"/>
        <end position="142"/>
    </location>
</feature>
<proteinExistence type="inferred from homology"/>
<dbReference type="SUPFAM" id="SSF52540">
    <property type="entry name" value="P-loop containing nucleoside triphosphate hydrolases"/>
    <property type="match status" value="1"/>
</dbReference>
<evidence type="ECO:0000256" key="3">
    <source>
        <dbReference type="SAM" id="Coils"/>
    </source>
</evidence>
<feature type="compositionally biased region" description="Polar residues" evidence="4">
    <location>
        <begin position="1203"/>
        <end position="1218"/>
    </location>
</feature>
<accession>A0A9P0NG57</accession>
<dbReference type="InterPro" id="IPR003593">
    <property type="entry name" value="AAA+_ATPase"/>
</dbReference>
<feature type="compositionally biased region" description="Low complexity" evidence="4">
    <location>
        <begin position="878"/>
        <end position="892"/>
    </location>
</feature>
<organism evidence="7 8">
    <name type="scientific">Aphis gossypii</name>
    <name type="common">Cotton aphid</name>
    <dbReference type="NCBI Taxonomy" id="80765"/>
    <lineage>
        <taxon>Eukaryota</taxon>
        <taxon>Metazoa</taxon>
        <taxon>Ecdysozoa</taxon>
        <taxon>Arthropoda</taxon>
        <taxon>Hexapoda</taxon>
        <taxon>Insecta</taxon>
        <taxon>Pterygota</taxon>
        <taxon>Neoptera</taxon>
        <taxon>Paraneoptera</taxon>
        <taxon>Hemiptera</taxon>
        <taxon>Sternorrhyncha</taxon>
        <taxon>Aphidomorpha</taxon>
        <taxon>Aphidoidea</taxon>
        <taxon>Aphididae</taxon>
        <taxon>Aphidini</taxon>
        <taxon>Aphis</taxon>
        <taxon>Aphis</taxon>
    </lineage>
</organism>
<feature type="region of interest" description="Disordered" evidence="4">
    <location>
        <begin position="144"/>
        <end position="175"/>
    </location>
</feature>
<keyword evidence="5" id="KW-0472">Membrane</keyword>
<evidence type="ECO:0000259" key="6">
    <source>
        <dbReference type="PROSITE" id="PS50021"/>
    </source>
</evidence>
<keyword evidence="8" id="KW-1185">Reference proteome</keyword>
<feature type="region of interest" description="Disordered" evidence="4">
    <location>
        <begin position="874"/>
        <end position="974"/>
    </location>
</feature>
<protein>
    <recommendedName>
        <fullName evidence="6">Calponin-homology (CH) domain-containing protein</fullName>
    </recommendedName>
</protein>
<dbReference type="EMBL" id="OU899034">
    <property type="protein sequence ID" value="CAH1713854.1"/>
    <property type="molecule type" value="Genomic_DNA"/>
</dbReference>
<dbReference type="Pfam" id="PF25408">
    <property type="entry name" value="AAA_lid_NAV1"/>
    <property type="match status" value="1"/>
</dbReference>
<dbReference type="InterPro" id="IPR001715">
    <property type="entry name" value="CH_dom"/>
</dbReference>
<keyword evidence="5" id="KW-1133">Transmembrane helix</keyword>
<name>A0A9P0NG57_APHGO</name>
<feature type="compositionally biased region" description="Polar residues" evidence="4">
    <location>
        <begin position="949"/>
        <end position="974"/>
    </location>
</feature>
<feature type="transmembrane region" description="Helical" evidence="5">
    <location>
        <begin position="12"/>
        <end position="28"/>
    </location>
</feature>
<evidence type="ECO:0000256" key="2">
    <source>
        <dbReference type="ARBA" id="ARBA00023054"/>
    </source>
</evidence>
<reference evidence="7" key="1">
    <citation type="submission" date="2022-02" db="EMBL/GenBank/DDBJ databases">
        <authorList>
            <person name="King R."/>
        </authorList>
    </citation>
    <scope>NUCLEOTIDE SEQUENCE</scope>
</reference>
<feature type="region of interest" description="Disordered" evidence="4">
    <location>
        <begin position="194"/>
        <end position="250"/>
    </location>
</feature>
<dbReference type="PROSITE" id="PS50021">
    <property type="entry name" value="CH"/>
    <property type="match status" value="1"/>
</dbReference>
<dbReference type="InterPro" id="IPR003959">
    <property type="entry name" value="ATPase_AAA_core"/>
</dbReference>
<dbReference type="GO" id="GO:0005524">
    <property type="term" value="F:ATP binding"/>
    <property type="evidence" value="ECO:0007669"/>
    <property type="project" value="InterPro"/>
</dbReference>
<feature type="compositionally biased region" description="Low complexity" evidence="4">
    <location>
        <begin position="281"/>
        <end position="295"/>
    </location>
</feature>
<feature type="compositionally biased region" description="Pro residues" evidence="4">
    <location>
        <begin position="636"/>
        <end position="648"/>
    </location>
</feature>
<reference evidence="7" key="2">
    <citation type="submission" date="2022-10" db="EMBL/GenBank/DDBJ databases">
        <authorList>
            <consortium name="ENA_rothamsted_submissions"/>
            <consortium name="culmorum"/>
            <person name="King R."/>
        </authorList>
    </citation>
    <scope>NUCLEOTIDE SEQUENCE</scope>
</reference>
<dbReference type="SMART" id="SM00033">
    <property type="entry name" value="CH"/>
    <property type="match status" value="1"/>
</dbReference>
<feature type="region of interest" description="Disordered" evidence="4">
    <location>
        <begin position="696"/>
        <end position="800"/>
    </location>
</feature>
<dbReference type="SMART" id="SM00382">
    <property type="entry name" value="AAA"/>
    <property type="match status" value="1"/>
</dbReference>
<keyword evidence="5" id="KW-0812">Transmembrane</keyword>
<evidence type="ECO:0000313" key="8">
    <source>
        <dbReference type="Proteomes" id="UP001154329"/>
    </source>
</evidence>
<evidence type="ECO:0000256" key="5">
    <source>
        <dbReference type="SAM" id="Phobius"/>
    </source>
</evidence>
<dbReference type="GO" id="GO:0016887">
    <property type="term" value="F:ATP hydrolysis activity"/>
    <property type="evidence" value="ECO:0007669"/>
    <property type="project" value="InterPro"/>
</dbReference>
<dbReference type="Pfam" id="PF00307">
    <property type="entry name" value="CH"/>
    <property type="match status" value="1"/>
</dbReference>